<evidence type="ECO:0000313" key="1">
    <source>
        <dbReference type="EMBL" id="KNC29350.1"/>
    </source>
</evidence>
<dbReference type="OMA" id="TESMNVN"/>
<sequence>MSDENNSNVYNHYLELSKPTKEDLKRVFTEDELKELCLKHKCRVNMWRWNVANEYRIVFTESGRYQRWSERDRLRMLAKAVNKMKPAVLYDEEEILKTRKEEWAFQLKENILSLDYWRREELRNKSPRLRVSESEEFEELSQMAVNTESMNVNEFLTENANENQDFDLEVERNIEVHTESMNSSELLTQSQGQKVTSKKVTFNNSLLTTQTQGQETHQEKTTPINRQSVITENVLSQKELDQAVESQLEVNTESMNVNELLTQTQQEQLQQPLEEVPFVVLTPATSTQSDNDNILLADIEDDDIMEDDEDSEDSIETVQLNSNERQIRVQVANGETLQSQEVAPEIENLYDVNTMSMSIDSQMVSQSQELPYEQSQDVIPASYDNFINIIPVTSTQSQSEVLSQEIV</sequence>
<reference evidence="1 2" key="1">
    <citation type="journal article" date="2015" name="Nat. Commun.">
        <title>Lucilia cuprina genome unlocks parasitic fly biology to underpin future interventions.</title>
        <authorList>
            <person name="Anstead C.A."/>
            <person name="Korhonen P.K."/>
            <person name="Young N.D."/>
            <person name="Hall R.S."/>
            <person name="Jex A.R."/>
            <person name="Murali S.C."/>
            <person name="Hughes D.S."/>
            <person name="Lee S.F."/>
            <person name="Perry T."/>
            <person name="Stroehlein A.J."/>
            <person name="Ansell B.R."/>
            <person name="Breugelmans B."/>
            <person name="Hofmann A."/>
            <person name="Qu J."/>
            <person name="Dugan S."/>
            <person name="Lee S.L."/>
            <person name="Chao H."/>
            <person name="Dinh H."/>
            <person name="Han Y."/>
            <person name="Doddapaneni H.V."/>
            <person name="Worley K.C."/>
            <person name="Muzny D.M."/>
            <person name="Ioannidis P."/>
            <person name="Waterhouse R.M."/>
            <person name="Zdobnov E.M."/>
            <person name="James P.J."/>
            <person name="Bagnall N.H."/>
            <person name="Kotze A.C."/>
            <person name="Gibbs R.A."/>
            <person name="Richards S."/>
            <person name="Batterham P."/>
            <person name="Gasser R.B."/>
        </authorList>
    </citation>
    <scope>NUCLEOTIDE SEQUENCE [LARGE SCALE GENOMIC DNA]</scope>
    <source>
        <strain evidence="1 2">LS</strain>
        <tissue evidence="1">Full body</tissue>
    </source>
</reference>
<dbReference type="AlphaFoldDB" id="A0A0L0CAU0"/>
<accession>A0A0L0CAU0</accession>
<protein>
    <recommendedName>
        <fullName evidence="3">Telomere-binding protein cav</fullName>
    </recommendedName>
</protein>
<organism evidence="1 2">
    <name type="scientific">Lucilia cuprina</name>
    <name type="common">Green bottle fly</name>
    <name type="synonym">Australian sheep blowfly</name>
    <dbReference type="NCBI Taxonomy" id="7375"/>
    <lineage>
        <taxon>Eukaryota</taxon>
        <taxon>Metazoa</taxon>
        <taxon>Ecdysozoa</taxon>
        <taxon>Arthropoda</taxon>
        <taxon>Hexapoda</taxon>
        <taxon>Insecta</taxon>
        <taxon>Pterygota</taxon>
        <taxon>Neoptera</taxon>
        <taxon>Endopterygota</taxon>
        <taxon>Diptera</taxon>
        <taxon>Brachycera</taxon>
        <taxon>Muscomorpha</taxon>
        <taxon>Oestroidea</taxon>
        <taxon>Calliphoridae</taxon>
        <taxon>Luciliinae</taxon>
        <taxon>Lucilia</taxon>
    </lineage>
</organism>
<proteinExistence type="predicted"/>
<dbReference type="OrthoDB" id="7934455at2759"/>
<name>A0A0L0CAU0_LUCCU</name>
<comment type="caution">
    <text evidence="1">The sequence shown here is derived from an EMBL/GenBank/DDBJ whole genome shotgun (WGS) entry which is preliminary data.</text>
</comment>
<keyword evidence="2" id="KW-1185">Reference proteome</keyword>
<gene>
    <name evidence="1" type="ORF">FF38_10622</name>
</gene>
<dbReference type="EMBL" id="JRES01000673">
    <property type="protein sequence ID" value="KNC29350.1"/>
    <property type="molecule type" value="Genomic_DNA"/>
</dbReference>
<evidence type="ECO:0000313" key="2">
    <source>
        <dbReference type="Proteomes" id="UP000037069"/>
    </source>
</evidence>
<evidence type="ECO:0008006" key="3">
    <source>
        <dbReference type="Google" id="ProtNLM"/>
    </source>
</evidence>
<dbReference type="STRING" id="7375.A0A0L0CAU0"/>
<dbReference type="Proteomes" id="UP000037069">
    <property type="component" value="Unassembled WGS sequence"/>
</dbReference>